<proteinExistence type="predicted"/>
<organism evidence="1 2">
    <name type="scientific">Salvelinus namaycush</name>
    <name type="common">Lake trout</name>
    <name type="synonym">Salmo namaycush</name>
    <dbReference type="NCBI Taxonomy" id="8040"/>
    <lineage>
        <taxon>Eukaryota</taxon>
        <taxon>Metazoa</taxon>
        <taxon>Chordata</taxon>
        <taxon>Craniata</taxon>
        <taxon>Vertebrata</taxon>
        <taxon>Euteleostomi</taxon>
        <taxon>Actinopterygii</taxon>
        <taxon>Neopterygii</taxon>
        <taxon>Teleostei</taxon>
        <taxon>Protacanthopterygii</taxon>
        <taxon>Salmoniformes</taxon>
        <taxon>Salmonidae</taxon>
        <taxon>Salmoninae</taxon>
        <taxon>Salvelinus</taxon>
    </lineage>
</organism>
<dbReference type="InterPro" id="IPR026832">
    <property type="entry name" value="Asteroid"/>
</dbReference>
<name>A0A8U0QBD3_SALNM</name>
<reference evidence="2 3" key="1">
    <citation type="submission" date="2025-04" db="UniProtKB">
        <authorList>
            <consortium name="RefSeq"/>
        </authorList>
    </citation>
    <scope>IDENTIFICATION</scope>
    <source>
        <tissue evidence="2 3">White muscle</tissue>
    </source>
</reference>
<dbReference type="RefSeq" id="XP_038843509.1">
    <property type="nucleotide sequence ID" value="XM_038987581.1"/>
</dbReference>
<dbReference type="Proteomes" id="UP000808372">
    <property type="component" value="Unplaced"/>
</dbReference>
<dbReference type="RefSeq" id="XP_038838759.1">
    <property type="nucleotide sequence ID" value="XM_038982831.1"/>
</dbReference>
<dbReference type="RefSeq" id="XP_038843766.1">
    <property type="nucleotide sequence ID" value="XM_038987838.1"/>
</dbReference>
<evidence type="ECO:0000313" key="2">
    <source>
        <dbReference type="RefSeq" id="XP_038838759.1"/>
    </source>
</evidence>
<dbReference type="PANTHER" id="PTHR15665">
    <property type="entry name" value="ASTEROID PROTEIN"/>
    <property type="match status" value="1"/>
</dbReference>
<evidence type="ECO:0000313" key="1">
    <source>
        <dbReference type="Proteomes" id="UP000808372"/>
    </source>
</evidence>
<evidence type="ECO:0000313" key="4">
    <source>
        <dbReference type="RefSeq" id="XP_038843766.1"/>
    </source>
</evidence>
<keyword evidence="1" id="KW-1185">Reference proteome</keyword>
<dbReference type="KEGG" id="snh:120042777"/>
<accession>A0A8U0QBD3</accession>
<dbReference type="GeneID" id="120036352"/>
<evidence type="ECO:0000313" key="3">
    <source>
        <dbReference type="RefSeq" id="XP_038843509.1"/>
    </source>
</evidence>
<dbReference type="PANTHER" id="PTHR15665:SF1">
    <property type="entry name" value="PROTEIN ASTEROID HOMOLOG 1"/>
    <property type="match status" value="1"/>
</dbReference>
<dbReference type="KEGG" id="snh:120043117"/>
<dbReference type="KEGG" id="snh:120036352"/>
<sequence>MNTVYVHFTEQQEALDSVPSLIGHGINRDNMDAALQALSLGIEEYKPPLGCLERFFNDGKAPDPGHLPNHLSVLPDWTLLPLMKGTLPSYMIYIKLLRPVIQAIQVEDLSFPSGSTTSRPIRQVFYGLLLGESREVEEYDREGKNLTSSKVEAVLPSAARQLQLDTLDKAPHSVRLEVFLETLDVSQSTLNGLPPHLGLPVAVTYYWLRHAHPRPDHPFLQALLLGLVYGELCRQRKSHREEGPVFERLRGLIQRGARSPDLGVAHAFSQWQCCVRDGLDLNQLLCFPLPEPQCAWLYKGTLVHQLVAKLRGGVTPDSLLMEDPSSGQLYRAMLEAILNSQEAETTGQPDGPSADSGAG</sequence>
<gene>
    <name evidence="2" type="primary">LOC120036352</name>
    <name evidence="3" type="synonym">LOC120042777</name>
    <name evidence="4" type="synonym">LOC120043117</name>
</gene>
<protein>
    <submittedName>
        <fullName evidence="2 3">Protein asteroid homolog 1-like</fullName>
    </submittedName>
</protein>
<dbReference type="AlphaFoldDB" id="A0A8U0QBD3"/>